<dbReference type="Proteomes" id="UP000654257">
    <property type="component" value="Unassembled WGS sequence"/>
</dbReference>
<dbReference type="EMBL" id="BMCU01000001">
    <property type="protein sequence ID" value="GGF96222.1"/>
    <property type="molecule type" value="Genomic_DNA"/>
</dbReference>
<evidence type="ECO:0000256" key="1">
    <source>
        <dbReference type="SAM" id="Phobius"/>
    </source>
</evidence>
<sequence>MRGHPDRPSVVPWFALAVVTALATFGAERLGLPSAALFVALFVATGFALASVGPSGVPRKAAMTAQAVLGVEIGTLLQRDTLSGLGSGWIAVVLVCLGTLLLSLAAGAMLGLHRDVDHLTGALALVAGGASGLVAITQELGGDERVVAVVQYLRVLLVTASLPLVATVVFSADTSAGPSVTTSAGTAEWYVDVAFVVVCAGIGIVLAKVLRLPAPALLGPLIVSAAADLLGFGFGAAVPTVLLTVAYFAIGWQAGLRFTVASLRSIGRVLPWALLLIIAIAVGCALLGLVLVQTTSISPYEAYLATTPGGVYAVLAIAAATGVNVTFVVAAQIVRVFMMLFAVPVGARIYQRRHPRAN</sequence>
<reference evidence="2" key="2">
    <citation type="submission" date="2020-09" db="EMBL/GenBank/DDBJ databases">
        <authorList>
            <person name="Sun Q."/>
            <person name="Sedlacek I."/>
        </authorList>
    </citation>
    <scope>NUCLEOTIDE SEQUENCE</scope>
    <source>
        <strain evidence="2">CCM 7905</strain>
    </source>
</reference>
<dbReference type="Pfam" id="PF05145">
    <property type="entry name" value="AbrB"/>
    <property type="match status" value="1"/>
</dbReference>
<dbReference type="InterPro" id="IPR017516">
    <property type="entry name" value="AbrB_dup"/>
</dbReference>
<dbReference type="PANTHER" id="PTHR38457:SF1">
    <property type="entry name" value="REGULATOR ABRB-RELATED"/>
    <property type="match status" value="1"/>
</dbReference>
<feature type="transmembrane region" description="Helical" evidence="1">
    <location>
        <begin position="270"/>
        <end position="291"/>
    </location>
</feature>
<gene>
    <name evidence="2" type="ORF">GCM10007304_07730</name>
</gene>
<keyword evidence="1" id="KW-0812">Transmembrane</keyword>
<comment type="caution">
    <text evidence="2">The sequence shown here is derived from an EMBL/GenBank/DDBJ whole genome shotgun (WGS) entry which is preliminary data.</text>
</comment>
<feature type="transmembrane region" description="Helical" evidence="1">
    <location>
        <begin position="217"/>
        <end position="250"/>
    </location>
</feature>
<dbReference type="RefSeq" id="WP_188543343.1">
    <property type="nucleotide sequence ID" value="NZ_BMCU01000001.1"/>
</dbReference>
<feature type="transmembrane region" description="Helical" evidence="1">
    <location>
        <begin position="303"/>
        <end position="323"/>
    </location>
</feature>
<feature type="transmembrane region" description="Helical" evidence="1">
    <location>
        <begin position="89"/>
        <end position="112"/>
    </location>
</feature>
<dbReference type="PIRSF" id="PIRSF038991">
    <property type="entry name" value="Protein_AbrB"/>
    <property type="match status" value="1"/>
</dbReference>
<keyword evidence="1" id="KW-0472">Membrane</keyword>
<dbReference type="GO" id="GO:0010468">
    <property type="term" value="P:regulation of gene expression"/>
    <property type="evidence" value="ECO:0007669"/>
    <property type="project" value="InterPro"/>
</dbReference>
<dbReference type="InterPro" id="IPR007820">
    <property type="entry name" value="AbrB_fam"/>
</dbReference>
<evidence type="ECO:0000313" key="3">
    <source>
        <dbReference type="Proteomes" id="UP000654257"/>
    </source>
</evidence>
<feature type="transmembrane region" description="Helical" evidence="1">
    <location>
        <begin position="36"/>
        <end position="53"/>
    </location>
</feature>
<keyword evidence="1" id="KW-1133">Transmembrane helix</keyword>
<feature type="transmembrane region" description="Helical" evidence="1">
    <location>
        <begin position="118"/>
        <end position="137"/>
    </location>
</feature>
<dbReference type="GO" id="GO:0016020">
    <property type="term" value="C:membrane"/>
    <property type="evidence" value="ECO:0007669"/>
    <property type="project" value="InterPro"/>
</dbReference>
<name>A0A917CRL3_9NOCA</name>
<accession>A0A917CRL3</accession>
<proteinExistence type="predicted"/>
<organism evidence="2 3">
    <name type="scientific">Rhodococcoides trifolii</name>
    <dbReference type="NCBI Taxonomy" id="908250"/>
    <lineage>
        <taxon>Bacteria</taxon>
        <taxon>Bacillati</taxon>
        <taxon>Actinomycetota</taxon>
        <taxon>Actinomycetes</taxon>
        <taxon>Mycobacteriales</taxon>
        <taxon>Nocardiaceae</taxon>
        <taxon>Rhodococcoides</taxon>
    </lineage>
</organism>
<protein>
    <submittedName>
        <fullName evidence="2">Membrane protein</fullName>
    </submittedName>
</protein>
<dbReference type="NCBIfam" id="TIGR03082">
    <property type="entry name" value="Gneg_AbrB_dup"/>
    <property type="match status" value="2"/>
</dbReference>
<evidence type="ECO:0000313" key="2">
    <source>
        <dbReference type="EMBL" id="GGF96222.1"/>
    </source>
</evidence>
<dbReference type="AlphaFoldDB" id="A0A917CRL3"/>
<feature type="transmembrane region" description="Helical" evidence="1">
    <location>
        <begin position="149"/>
        <end position="169"/>
    </location>
</feature>
<dbReference type="PANTHER" id="PTHR38457">
    <property type="entry name" value="REGULATOR ABRB-RELATED"/>
    <property type="match status" value="1"/>
</dbReference>
<keyword evidence="3" id="KW-1185">Reference proteome</keyword>
<reference evidence="2" key="1">
    <citation type="journal article" date="2014" name="Int. J. Syst. Evol. Microbiol.">
        <title>Complete genome sequence of Corynebacterium casei LMG S-19264T (=DSM 44701T), isolated from a smear-ripened cheese.</title>
        <authorList>
            <consortium name="US DOE Joint Genome Institute (JGI-PGF)"/>
            <person name="Walter F."/>
            <person name="Albersmeier A."/>
            <person name="Kalinowski J."/>
            <person name="Ruckert C."/>
        </authorList>
    </citation>
    <scope>NUCLEOTIDE SEQUENCE</scope>
    <source>
        <strain evidence="2">CCM 7905</strain>
    </source>
</reference>
<feature type="transmembrane region" description="Helical" evidence="1">
    <location>
        <begin position="189"/>
        <end position="210"/>
    </location>
</feature>